<evidence type="ECO:0000313" key="4">
    <source>
        <dbReference type="Proteomes" id="UP000019118"/>
    </source>
</evidence>
<feature type="region of interest" description="Disordered" evidence="1">
    <location>
        <begin position="339"/>
        <end position="475"/>
    </location>
</feature>
<dbReference type="PANTHER" id="PTHR47907">
    <property type="entry name" value="PROTEIN KINASE DOMAIN-CONTAINING PROTEIN"/>
    <property type="match status" value="1"/>
</dbReference>
<dbReference type="PROSITE" id="PS00108">
    <property type="entry name" value="PROTEIN_KINASE_ST"/>
    <property type="match status" value="1"/>
</dbReference>
<dbReference type="EnsemblMetazoa" id="XM_019914338.1">
    <property type="protein sequence ID" value="XP_019769897.1"/>
    <property type="gene ID" value="LOC109544250"/>
</dbReference>
<feature type="compositionally biased region" description="Low complexity" evidence="1">
    <location>
        <begin position="371"/>
        <end position="399"/>
    </location>
</feature>
<dbReference type="PANTHER" id="PTHR47907:SF4">
    <property type="entry name" value="BMP-2-INDUCIBLE PROTEIN KINASE ISOFORM X1"/>
    <property type="match status" value="1"/>
</dbReference>
<feature type="compositionally biased region" description="Polar residues" evidence="1">
    <location>
        <begin position="339"/>
        <end position="354"/>
    </location>
</feature>
<dbReference type="Pfam" id="PF00069">
    <property type="entry name" value="Pkinase"/>
    <property type="match status" value="1"/>
</dbReference>
<reference evidence="4" key="1">
    <citation type="journal article" date="2013" name="Genome Biol.">
        <title>Draft genome of the mountain pine beetle, Dendroctonus ponderosae Hopkins, a major forest pest.</title>
        <authorList>
            <person name="Keeling C.I."/>
            <person name="Yuen M.M."/>
            <person name="Liao N.Y."/>
            <person name="Docking T.R."/>
            <person name="Chan S.K."/>
            <person name="Taylor G.A."/>
            <person name="Palmquist D.L."/>
            <person name="Jackman S.D."/>
            <person name="Nguyen A."/>
            <person name="Li M."/>
            <person name="Henderson H."/>
            <person name="Janes J.K."/>
            <person name="Zhao Y."/>
            <person name="Pandoh P."/>
            <person name="Moore R."/>
            <person name="Sperling F.A."/>
            <person name="Huber D.P."/>
            <person name="Birol I."/>
            <person name="Jones S.J."/>
            <person name="Bohlmann J."/>
        </authorList>
    </citation>
    <scope>NUCLEOTIDE SEQUENCE</scope>
</reference>
<dbReference type="InterPro" id="IPR051744">
    <property type="entry name" value="AP2_assoc_SerThr_kinase"/>
</dbReference>
<feature type="region of interest" description="Disordered" evidence="1">
    <location>
        <begin position="1182"/>
        <end position="1205"/>
    </location>
</feature>
<dbReference type="InterPro" id="IPR000719">
    <property type="entry name" value="Prot_kinase_dom"/>
</dbReference>
<dbReference type="InterPro" id="IPR008271">
    <property type="entry name" value="Ser/Thr_kinase_AS"/>
</dbReference>
<dbReference type="AlphaFoldDB" id="A0AAR5Q9J0"/>
<dbReference type="KEGG" id="dpa:109544250"/>
<feature type="compositionally biased region" description="Basic and acidic residues" evidence="1">
    <location>
        <begin position="781"/>
        <end position="791"/>
    </location>
</feature>
<feature type="domain" description="Protein kinase" evidence="2">
    <location>
        <begin position="34"/>
        <end position="303"/>
    </location>
</feature>
<feature type="region of interest" description="Disordered" evidence="1">
    <location>
        <begin position="513"/>
        <end position="540"/>
    </location>
</feature>
<reference evidence="3" key="2">
    <citation type="submission" date="2024-08" db="UniProtKB">
        <authorList>
            <consortium name="EnsemblMetazoa"/>
        </authorList>
    </citation>
    <scope>IDENTIFICATION</scope>
</reference>
<dbReference type="GO" id="GO:0004672">
    <property type="term" value="F:protein kinase activity"/>
    <property type="evidence" value="ECO:0007669"/>
    <property type="project" value="InterPro"/>
</dbReference>
<feature type="region of interest" description="Disordered" evidence="1">
    <location>
        <begin position="1233"/>
        <end position="1258"/>
    </location>
</feature>
<dbReference type="SUPFAM" id="SSF56112">
    <property type="entry name" value="Protein kinase-like (PK-like)"/>
    <property type="match status" value="1"/>
</dbReference>
<keyword evidence="4" id="KW-1185">Reference proteome</keyword>
<proteinExistence type="predicted"/>
<dbReference type="SMART" id="SM00220">
    <property type="entry name" value="S_TKc"/>
    <property type="match status" value="1"/>
</dbReference>
<evidence type="ECO:0000259" key="2">
    <source>
        <dbReference type="PROSITE" id="PS50011"/>
    </source>
</evidence>
<name>A0AAR5Q9J0_DENPD</name>
<dbReference type="InterPro" id="IPR011009">
    <property type="entry name" value="Kinase-like_dom_sf"/>
</dbReference>
<dbReference type="CDD" id="cd14037">
    <property type="entry name" value="STKc_NAK_like"/>
    <property type="match status" value="1"/>
</dbReference>
<feature type="region of interest" description="Disordered" evidence="1">
    <location>
        <begin position="779"/>
        <end position="799"/>
    </location>
</feature>
<feature type="compositionally biased region" description="Polar residues" evidence="1">
    <location>
        <begin position="406"/>
        <end position="417"/>
    </location>
</feature>
<sequence>MKKLFSKIEKNIDTTSKETNTAIGKVFKVGIHTVQVEDVLAEGGFAIVYLVRTHIGGVSNRAALKRMYVNNEQDLNVAKRELQIISSLSGHKNIVGYIDSCLVSLGGGVSEVLLLMTYYRQNLLDIMKERGKPDFSESEVLSIFCDMCEAVARLHHCKTPIMHRDLKVENVLIDGDTCLLCDFGSATSRVLNPAEKGVPVVEEEIKKYTTLSYRAPEMVDMYCGKPITTKADIWALGCMLYRICFYTLPFGESTLAIQSGNFCIPDNSQFTKGLHQLIRYMLEPDPDNRPDIYQVSCVAFELLGKPNPVKNFKKEVKPNIEELPVPLFDSEQKRASQLKVQSTKALTATPTVEGTSVMPRQRPKGNTTTPLKLNSIPLSISSSPSASKKAQSSQSPTSQVNVPAFQPQSAGNPSAFSNPPVFPDFRPDSYFPPAQGEELPPQQLDSLFQSSIYPDPFRDDHHSNEQLSITTDNNGSKTESFVVQTAVNVVSPVAADISLFGSGSLGRGMSPLKSGLTESTSMIESSTPPASPSLSVPKGHRRNMSDTTAFNKAFATETTQFLAPFESSMKSKARDSPTQSCGEDAVIAPMGSSASTTDVSHVIGADSRSLSADVASWNPFEESTPFSQMTEDHIFGAEFDKIRQGTGSQNSIHDAKSNESLVMQEDPFGAAPFSFPLKSREKTHKRLHSTVSSSCRLDIPEPVIEEKLEILATFDYSSESRSISHVFSEGDVPLIGTTETESDNEISPSCKKVQLPLELPLEDHRNKYEKLIHGLDFSSDSSEREEKIKQDKVKKKKKTTIPEKLQHVYKTMEIPIKNFRSEDRQHKCKKKRADKNSSNAEVDSDDSIGSASDLKADDDQIEIGEEAKEDIKSENVSEDIQTCGSSAYHAECESMATHDDGISRVVRSKKKAEIKLVDQQENEDMNFIGHQYGEKPLLADDELDSDYEVLENIKWDIEKNTTKKECLWMAPSSSFEEASDVFSLAPFGTPKFTKISLDQAVPLAEVNLRSSVSADPNKTHDFSIVSEAPRSLNPFLSCEYSTSSLPRSYNYDNSPKFTHTDVLSHSKSACSQRIDFGSSFSNKVGSNSDSLLGEFSEKLNTVETTQDSEFLVDLSNSSSDNFPILRTTPASVFASLPDANEKRESPKVTLWKDKKKEKDMKSKYQLFNDIDSADCSFRTPKNLKQAKATSNSGKKSSKSKKSSGKVLMEEGFSNMSFEDFPSDDTEVISNSELPFEVLRSPEEDIRRSNGKRVANPFS</sequence>
<feature type="region of interest" description="Disordered" evidence="1">
    <location>
        <begin position="820"/>
        <end position="858"/>
    </location>
</feature>
<evidence type="ECO:0000256" key="1">
    <source>
        <dbReference type="SAM" id="MobiDB-lite"/>
    </source>
</evidence>
<accession>A0AAR5Q9J0</accession>
<dbReference type="Proteomes" id="UP000019118">
    <property type="component" value="Unassembled WGS sequence"/>
</dbReference>
<dbReference type="PROSITE" id="PS50011">
    <property type="entry name" value="PROTEIN_KINASE_DOM"/>
    <property type="match status" value="1"/>
</dbReference>
<dbReference type="Gene3D" id="1.10.510.10">
    <property type="entry name" value="Transferase(Phosphotransferase) domain 1"/>
    <property type="match status" value="1"/>
</dbReference>
<dbReference type="GeneID" id="109544250"/>
<evidence type="ECO:0000313" key="3">
    <source>
        <dbReference type="EnsemblMetazoa" id="XP_019769897.1"/>
    </source>
</evidence>
<feature type="compositionally biased region" description="Polar residues" evidence="1">
    <location>
        <begin position="443"/>
        <end position="452"/>
    </location>
</feature>
<feature type="compositionally biased region" description="Polar residues" evidence="1">
    <location>
        <begin position="516"/>
        <end position="534"/>
    </location>
</feature>
<protein>
    <recommendedName>
        <fullName evidence="2">Protein kinase domain-containing protein</fullName>
    </recommendedName>
</protein>
<feature type="compositionally biased region" description="Polar residues" evidence="1">
    <location>
        <begin position="465"/>
        <end position="475"/>
    </location>
</feature>
<dbReference type="GO" id="GO:0005524">
    <property type="term" value="F:ATP binding"/>
    <property type="evidence" value="ECO:0007669"/>
    <property type="project" value="InterPro"/>
</dbReference>
<organism evidence="3 4">
    <name type="scientific">Dendroctonus ponderosae</name>
    <name type="common">Mountain pine beetle</name>
    <dbReference type="NCBI Taxonomy" id="77166"/>
    <lineage>
        <taxon>Eukaryota</taxon>
        <taxon>Metazoa</taxon>
        <taxon>Ecdysozoa</taxon>
        <taxon>Arthropoda</taxon>
        <taxon>Hexapoda</taxon>
        <taxon>Insecta</taxon>
        <taxon>Pterygota</taxon>
        <taxon>Neoptera</taxon>
        <taxon>Endopterygota</taxon>
        <taxon>Coleoptera</taxon>
        <taxon>Polyphaga</taxon>
        <taxon>Cucujiformia</taxon>
        <taxon>Curculionidae</taxon>
        <taxon>Scolytinae</taxon>
        <taxon>Dendroctonus</taxon>
    </lineage>
</organism>